<name>A0A6A7AI90_9PLEO</name>
<organism evidence="2 3">
    <name type="scientific">Ophiobolus disseminans</name>
    <dbReference type="NCBI Taxonomy" id="1469910"/>
    <lineage>
        <taxon>Eukaryota</taxon>
        <taxon>Fungi</taxon>
        <taxon>Dikarya</taxon>
        <taxon>Ascomycota</taxon>
        <taxon>Pezizomycotina</taxon>
        <taxon>Dothideomycetes</taxon>
        <taxon>Pleosporomycetidae</taxon>
        <taxon>Pleosporales</taxon>
        <taxon>Pleosporineae</taxon>
        <taxon>Phaeosphaeriaceae</taxon>
        <taxon>Ophiobolus</taxon>
    </lineage>
</organism>
<gene>
    <name evidence="2" type="ORF">CC86DRAFT_462710</name>
</gene>
<dbReference type="Proteomes" id="UP000799424">
    <property type="component" value="Unassembled WGS sequence"/>
</dbReference>
<dbReference type="OrthoDB" id="5342093at2759"/>
<proteinExistence type="predicted"/>
<reference evidence="2" key="1">
    <citation type="journal article" date="2020" name="Stud. Mycol.">
        <title>101 Dothideomycetes genomes: a test case for predicting lifestyles and emergence of pathogens.</title>
        <authorList>
            <person name="Haridas S."/>
            <person name="Albert R."/>
            <person name="Binder M."/>
            <person name="Bloem J."/>
            <person name="Labutti K."/>
            <person name="Salamov A."/>
            <person name="Andreopoulos B."/>
            <person name="Baker S."/>
            <person name="Barry K."/>
            <person name="Bills G."/>
            <person name="Bluhm B."/>
            <person name="Cannon C."/>
            <person name="Castanera R."/>
            <person name="Culley D."/>
            <person name="Daum C."/>
            <person name="Ezra D."/>
            <person name="Gonzalez J."/>
            <person name="Henrissat B."/>
            <person name="Kuo A."/>
            <person name="Liang C."/>
            <person name="Lipzen A."/>
            <person name="Lutzoni F."/>
            <person name="Magnuson J."/>
            <person name="Mondo S."/>
            <person name="Nolan M."/>
            <person name="Ohm R."/>
            <person name="Pangilinan J."/>
            <person name="Park H.-J."/>
            <person name="Ramirez L."/>
            <person name="Alfaro M."/>
            <person name="Sun H."/>
            <person name="Tritt A."/>
            <person name="Yoshinaga Y."/>
            <person name="Zwiers L.-H."/>
            <person name="Turgeon B."/>
            <person name="Goodwin S."/>
            <person name="Spatafora J."/>
            <person name="Crous P."/>
            <person name="Grigoriev I."/>
        </authorList>
    </citation>
    <scope>NUCLEOTIDE SEQUENCE</scope>
    <source>
        <strain evidence="2">CBS 113818</strain>
    </source>
</reference>
<dbReference type="Pfam" id="PF20237">
    <property type="entry name" value="DUF6594"/>
    <property type="match status" value="1"/>
</dbReference>
<dbReference type="PANTHER" id="PTHR34502:SF5">
    <property type="entry name" value="DUF6594 DOMAIN-CONTAINING PROTEIN"/>
    <property type="match status" value="1"/>
</dbReference>
<keyword evidence="3" id="KW-1185">Reference proteome</keyword>
<dbReference type="EMBL" id="MU006217">
    <property type="protein sequence ID" value="KAF2832418.1"/>
    <property type="molecule type" value="Genomic_DNA"/>
</dbReference>
<dbReference type="PANTHER" id="PTHR34502">
    <property type="entry name" value="DUF6594 DOMAIN-CONTAINING PROTEIN-RELATED"/>
    <property type="match status" value="1"/>
</dbReference>
<dbReference type="InterPro" id="IPR046529">
    <property type="entry name" value="DUF6594"/>
</dbReference>
<accession>A0A6A7AI90</accession>
<protein>
    <recommendedName>
        <fullName evidence="1">DUF6594 domain-containing protein</fullName>
    </recommendedName>
</protein>
<feature type="domain" description="DUF6594" evidence="1">
    <location>
        <begin position="2"/>
        <end position="147"/>
    </location>
</feature>
<evidence type="ECO:0000313" key="3">
    <source>
        <dbReference type="Proteomes" id="UP000799424"/>
    </source>
</evidence>
<evidence type="ECO:0000313" key="2">
    <source>
        <dbReference type="EMBL" id="KAF2832418.1"/>
    </source>
</evidence>
<dbReference type="AlphaFoldDB" id="A0A6A7AI90"/>
<evidence type="ECO:0000259" key="1">
    <source>
        <dbReference type="Pfam" id="PF20237"/>
    </source>
</evidence>
<sequence>MNARNLLYLQAELTDLENALLQAEERDSKHLKWEKQAHTKDWYWIAHSVQADDEDKLQYYLWMKIREKLNEYNEALRIQACIHEPEEPDDFDIADLQNFLSCDQMRLPLIGADRDTWSICNDGLVTLRPRESTDAFTNVLSKYVVEVLDLINRIFSG</sequence>